<evidence type="ECO:0000313" key="2">
    <source>
        <dbReference type="EMBL" id="OQA61580.1"/>
    </source>
</evidence>
<proteinExistence type="predicted"/>
<dbReference type="InterPro" id="IPR001387">
    <property type="entry name" value="Cro/C1-type_HTH"/>
</dbReference>
<reference evidence="2" key="1">
    <citation type="submission" date="2017-02" db="EMBL/GenBank/DDBJ databases">
        <title>Delving into the versatile metabolic prowess of the omnipresent phylum Bacteroidetes.</title>
        <authorList>
            <person name="Nobu M.K."/>
            <person name="Mei R."/>
            <person name="Narihiro T."/>
            <person name="Kuroda K."/>
            <person name="Liu W.-T."/>
        </authorList>
    </citation>
    <scope>NUCLEOTIDE SEQUENCE</scope>
    <source>
        <strain evidence="2">ADurb.Bin276</strain>
    </source>
</reference>
<dbReference type="AlphaFoldDB" id="A0A1V5T484"/>
<feature type="domain" description="HTH cro/C1-type" evidence="1">
    <location>
        <begin position="543"/>
        <end position="581"/>
    </location>
</feature>
<evidence type="ECO:0000259" key="1">
    <source>
        <dbReference type="PROSITE" id="PS50943"/>
    </source>
</evidence>
<sequence length="603" mass="69848">MSLNGETLQKLKELDPDLFSLIALLSGFKIPTGEIGETLEQINKNIESKMRNLPNNFSPNELLQTINNIIIEEIPEEIKQEIGSKEAIGTLMDIVSLFIDISFTSLTLVKIKKEIEKIEGTTPEKNEAIQQLNQIHAKSQKKQREIIERFRDIFLKFIKYPETTSPFINGLAPFASSAPAFGAVRAFLISKEWKEDDEGHPYFIHAINGEKLKGKFAYQVIMKQGVSIELVQKELAWDLVNQLGIDAAWVHLLLLSYAAVTPKDTTEEKRSFCIPREEFYKCLGLDKRTDLNREEKDKKCIEILNQLQSIGMQILHLELTGKNQRNEREVQTFNYQAGTFPLWDIHLNKFGQGSFDVKDGKIKCDYKDWQIVGRDGIWGEIFLHGEPSMRQFGYLAREMLEKVERKQNSMSATLAVLLTFKNRFEWGRNLEISNQEIIEFSGRETHPEDFRKRGQFKNQVINAILEQEKWGWQINFNAWPEYLRPKANKVGRIKSRYWNEFLNCKTLFIPPIPLKEASQNLKYLPPKPGKNKSKAKNWTGEEIRELRKSLGWTATQLANYLGISISMMSRLESNERAVKPEYKRKFQLLEKKKKEEANPIKKG</sequence>
<name>A0A1V5T484_9BACT</name>
<accession>A0A1V5T484</accession>
<dbReference type="Proteomes" id="UP000485569">
    <property type="component" value="Unassembled WGS sequence"/>
</dbReference>
<dbReference type="InterPro" id="IPR010982">
    <property type="entry name" value="Lambda_DNA-bd_dom_sf"/>
</dbReference>
<dbReference type="CDD" id="cd00093">
    <property type="entry name" value="HTH_XRE"/>
    <property type="match status" value="1"/>
</dbReference>
<dbReference type="Pfam" id="PF01381">
    <property type="entry name" value="HTH_3"/>
    <property type="match status" value="1"/>
</dbReference>
<dbReference type="EMBL" id="MWBQ01000016">
    <property type="protein sequence ID" value="OQA61580.1"/>
    <property type="molecule type" value="Genomic_DNA"/>
</dbReference>
<dbReference type="GO" id="GO:0003677">
    <property type="term" value="F:DNA binding"/>
    <property type="evidence" value="ECO:0007669"/>
    <property type="project" value="InterPro"/>
</dbReference>
<organism evidence="2">
    <name type="scientific">Candidatus Atribacter allofermentans</name>
    <dbReference type="NCBI Taxonomy" id="1852833"/>
    <lineage>
        <taxon>Bacteria</taxon>
        <taxon>Pseudomonadati</taxon>
        <taxon>Atribacterota</taxon>
        <taxon>Atribacteria</taxon>
        <taxon>Atribacterales</taxon>
        <taxon>Atribacteraceae</taxon>
        <taxon>Atribacter</taxon>
    </lineage>
</organism>
<protein>
    <submittedName>
        <fullName evidence="2">Helix-turn-helix domain protein</fullName>
    </submittedName>
</protein>
<dbReference type="Gene3D" id="1.10.260.40">
    <property type="entry name" value="lambda repressor-like DNA-binding domains"/>
    <property type="match status" value="1"/>
</dbReference>
<comment type="caution">
    <text evidence="2">The sequence shown here is derived from an EMBL/GenBank/DDBJ whole genome shotgun (WGS) entry which is preliminary data.</text>
</comment>
<dbReference type="SUPFAM" id="SSF47413">
    <property type="entry name" value="lambda repressor-like DNA-binding domains"/>
    <property type="match status" value="1"/>
</dbReference>
<dbReference type="PROSITE" id="PS50943">
    <property type="entry name" value="HTH_CROC1"/>
    <property type="match status" value="1"/>
</dbReference>
<dbReference type="SMART" id="SM00530">
    <property type="entry name" value="HTH_XRE"/>
    <property type="match status" value="1"/>
</dbReference>
<gene>
    <name evidence="2" type="ORF">BWY41_00063</name>
</gene>